<dbReference type="OrthoDB" id="1306168at2759"/>
<feature type="region of interest" description="Disordered" evidence="1">
    <location>
        <begin position="14"/>
        <end position="171"/>
    </location>
</feature>
<proteinExistence type="predicted"/>
<feature type="compositionally biased region" description="Basic residues" evidence="1">
    <location>
        <begin position="18"/>
        <end position="32"/>
    </location>
</feature>
<sequence>MNLKMWPESQNISVIPPHVRKMPGRLGKKRKKEQGETSKVGKLSKRGIEMSCNTCHNKDHNKRKCHLGAPASGTSFTAGPSSRPAVGPSSRPLSGPAAALTSTQTAGLAGPKATLVVAPTSTDGPRATPNAPTERGRGRPKGSTEKDSVASRTRIVGMSVLHTQSGTAISN</sequence>
<feature type="compositionally biased region" description="Polar residues" evidence="1">
    <location>
        <begin position="161"/>
        <end position="171"/>
    </location>
</feature>
<evidence type="ECO:0000256" key="1">
    <source>
        <dbReference type="SAM" id="MobiDB-lite"/>
    </source>
</evidence>
<protein>
    <submittedName>
        <fullName evidence="2">Uncharacterized protein</fullName>
    </submittedName>
</protein>
<dbReference type="AlphaFoldDB" id="A0A9J5Z792"/>
<feature type="compositionally biased region" description="Basic and acidic residues" evidence="1">
    <location>
        <begin position="134"/>
        <end position="149"/>
    </location>
</feature>
<comment type="caution">
    <text evidence="2">The sequence shown here is derived from an EMBL/GenBank/DDBJ whole genome shotgun (WGS) entry which is preliminary data.</text>
</comment>
<gene>
    <name evidence="2" type="ORF">H5410_019771</name>
</gene>
<keyword evidence="3" id="KW-1185">Reference proteome</keyword>
<reference evidence="2 3" key="1">
    <citation type="submission" date="2020-09" db="EMBL/GenBank/DDBJ databases">
        <title>De no assembly of potato wild relative species, Solanum commersonii.</title>
        <authorList>
            <person name="Cho K."/>
        </authorList>
    </citation>
    <scope>NUCLEOTIDE SEQUENCE [LARGE SCALE GENOMIC DNA]</scope>
    <source>
        <strain evidence="2">LZ3.2</strain>
        <tissue evidence="2">Leaf</tissue>
    </source>
</reference>
<evidence type="ECO:0000313" key="3">
    <source>
        <dbReference type="Proteomes" id="UP000824120"/>
    </source>
</evidence>
<accession>A0A9J5Z792</accession>
<dbReference type="Proteomes" id="UP000824120">
    <property type="component" value="Chromosome 4"/>
</dbReference>
<dbReference type="EMBL" id="JACXVP010000004">
    <property type="protein sequence ID" value="KAG5608490.1"/>
    <property type="molecule type" value="Genomic_DNA"/>
</dbReference>
<name>A0A9J5Z792_SOLCO</name>
<organism evidence="2 3">
    <name type="scientific">Solanum commersonii</name>
    <name type="common">Commerson's wild potato</name>
    <name type="synonym">Commerson's nightshade</name>
    <dbReference type="NCBI Taxonomy" id="4109"/>
    <lineage>
        <taxon>Eukaryota</taxon>
        <taxon>Viridiplantae</taxon>
        <taxon>Streptophyta</taxon>
        <taxon>Embryophyta</taxon>
        <taxon>Tracheophyta</taxon>
        <taxon>Spermatophyta</taxon>
        <taxon>Magnoliopsida</taxon>
        <taxon>eudicotyledons</taxon>
        <taxon>Gunneridae</taxon>
        <taxon>Pentapetalae</taxon>
        <taxon>asterids</taxon>
        <taxon>lamiids</taxon>
        <taxon>Solanales</taxon>
        <taxon>Solanaceae</taxon>
        <taxon>Solanoideae</taxon>
        <taxon>Solaneae</taxon>
        <taxon>Solanum</taxon>
    </lineage>
</organism>
<evidence type="ECO:0000313" key="2">
    <source>
        <dbReference type="EMBL" id="KAG5608490.1"/>
    </source>
</evidence>